<feature type="transmembrane region" description="Helical" evidence="1">
    <location>
        <begin position="7"/>
        <end position="26"/>
    </location>
</feature>
<sequence>MQFTENFLICIFALSSNLFICSSMVVNSGTARYTYVMLLHTKSNDFQKAKQILRVTRKSNVISRKVLECVERYVVALTEGFLLGTISIFVEQWNIVWMICALVIMNTLKNSSRLCGGFNISTHRSISQFGDEHF</sequence>
<dbReference type="VEuPathDB" id="VectorBase:GBRI003387"/>
<keyword evidence="1" id="KW-0472">Membrane</keyword>
<evidence type="ECO:0000256" key="1">
    <source>
        <dbReference type="SAM" id="Phobius"/>
    </source>
</evidence>
<feature type="transmembrane region" description="Helical" evidence="1">
    <location>
        <begin position="81"/>
        <end position="104"/>
    </location>
</feature>
<evidence type="ECO:0000313" key="3">
    <source>
        <dbReference type="Proteomes" id="UP000091820"/>
    </source>
</evidence>
<name>A0A1A9W1X1_9MUSC</name>
<keyword evidence="1" id="KW-0812">Transmembrane</keyword>
<dbReference type="Proteomes" id="UP000091820">
    <property type="component" value="Unassembled WGS sequence"/>
</dbReference>
<evidence type="ECO:0000313" key="2">
    <source>
        <dbReference type="EnsemblMetazoa" id="GBRI003387-PA"/>
    </source>
</evidence>
<reference evidence="2" key="2">
    <citation type="submission" date="2020-05" db="UniProtKB">
        <authorList>
            <consortium name="EnsemblMetazoa"/>
        </authorList>
    </citation>
    <scope>IDENTIFICATION</scope>
    <source>
        <strain evidence="2">IAEA</strain>
    </source>
</reference>
<accession>A0A1A9W1X1</accession>
<keyword evidence="1" id="KW-1133">Transmembrane helix</keyword>
<dbReference type="AlphaFoldDB" id="A0A1A9W1X1"/>
<reference evidence="3" key="1">
    <citation type="submission" date="2014-03" db="EMBL/GenBank/DDBJ databases">
        <authorList>
            <person name="Aksoy S."/>
            <person name="Warren W."/>
            <person name="Wilson R.K."/>
        </authorList>
    </citation>
    <scope>NUCLEOTIDE SEQUENCE [LARGE SCALE GENOMIC DNA]</scope>
    <source>
        <strain evidence="3">IAEA</strain>
    </source>
</reference>
<dbReference type="EnsemblMetazoa" id="GBRI003387-RA">
    <property type="protein sequence ID" value="GBRI003387-PA"/>
    <property type="gene ID" value="GBRI003387"/>
</dbReference>
<organism evidence="2 3">
    <name type="scientific">Glossina brevipalpis</name>
    <dbReference type="NCBI Taxonomy" id="37001"/>
    <lineage>
        <taxon>Eukaryota</taxon>
        <taxon>Metazoa</taxon>
        <taxon>Ecdysozoa</taxon>
        <taxon>Arthropoda</taxon>
        <taxon>Hexapoda</taxon>
        <taxon>Insecta</taxon>
        <taxon>Pterygota</taxon>
        <taxon>Neoptera</taxon>
        <taxon>Endopterygota</taxon>
        <taxon>Diptera</taxon>
        <taxon>Brachycera</taxon>
        <taxon>Muscomorpha</taxon>
        <taxon>Hippoboscoidea</taxon>
        <taxon>Glossinidae</taxon>
        <taxon>Glossina</taxon>
    </lineage>
</organism>
<keyword evidence="3" id="KW-1185">Reference proteome</keyword>
<protein>
    <submittedName>
        <fullName evidence="2">Uncharacterized protein</fullName>
    </submittedName>
</protein>
<proteinExistence type="predicted"/>